<dbReference type="RefSeq" id="WP_211342713.1">
    <property type="nucleotide sequence ID" value="NZ_BAAARP010000001.1"/>
</dbReference>
<name>A0A4R7FIC9_9MICO</name>
<dbReference type="Proteomes" id="UP000295344">
    <property type="component" value="Unassembled WGS sequence"/>
</dbReference>
<dbReference type="InterPro" id="IPR025509">
    <property type="entry name" value="DUF4396"/>
</dbReference>
<keyword evidence="1" id="KW-0812">Transmembrane</keyword>
<accession>A0A4R7FIC9</accession>
<keyword evidence="4" id="KW-1185">Reference proteome</keyword>
<feature type="transmembrane region" description="Helical" evidence="1">
    <location>
        <begin position="171"/>
        <end position="196"/>
    </location>
</feature>
<feature type="transmembrane region" description="Helical" evidence="1">
    <location>
        <begin position="128"/>
        <end position="150"/>
    </location>
</feature>
<sequence length="238" mass="25271">MRTVAETPLGGFPLWLTVVASGSLVVSMLCAAVVAVDVARRPQRMRVMNIVWPVSMLFGGLLWLALYRRHRRASAADAVSTPLSIAVGSTHCGAGCALGDLIAEFAVATSPALAGALGFGTVFAHRMFAGWILDFVVAYLLGIGFQYFAIAPMRGLSLREGVLAAMKADTLSITAWQIGMYGVMALLQLGVVAPAFGGPASVFTPEFWFVMQIAMLGGFLTAYPANAWLIRLGVKEPM</sequence>
<evidence type="ECO:0000256" key="1">
    <source>
        <dbReference type="SAM" id="Phobius"/>
    </source>
</evidence>
<feature type="domain" description="DUF4396" evidence="2">
    <location>
        <begin position="85"/>
        <end position="235"/>
    </location>
</feature>
<gene>
    <name evidence="3" type="ORF">CLV52_2910</name>
</gene>
<reference evidence="3 4" key="1">
    <citation type="submission" date="2019-03" db="EMBL/GenBank/DDBJ databases">
        <title>Genomic Encyclopedia of Archaeal and Bacterial Type Strains, Phase II (KMG-II): from individual species to whole genera.</title>
        <authorList>
            <person name="Goeker M."/>
        </authorList>
    </citation>
    <scope>NUCLEOTIDE SEQUENCE [LARGE SCALE GENOMIC DNA]</scope>
    <source>
        <strain evidence="3 4">DSM 24782</strain>
    </source>
</reference>
<keyword evidence="1" id="KW-1133">Transmembrane helix</keyword>
<evidence type="ECO:0000259" key="2">
    <source>
        <dbReference type="Pfam" id="PF14342"/>
    </source>
</evidence>
<comment type="caution">
    <text evidence="3">The sequence shown here is derived from an EMBL/GenBank/DDBJ whole genome shotgun (WGS) entry which is preliminary data.</text>
</comment>
<feature type="transmembrane region" description="Helical" evidence="1">
    <location>
        <begin position="208"/>
        <end position="230"/>
    </location>
</feature>
<protein>
    <submittedName>
        <fullName evidence="3">Uncharacterized protein DUF4396</fullName>
    </submittedName>
</protein>
<evidence type="ECO:0000313" key="4">
    <source>
        <dbReference type="Proteomes" id="UP000295344"/>
    </source>
</evidence>
<dbReference type="AlphaFoldDB" id="A0A4R7FIC9"/>
<evidence type="ECO:0000313" key="3">
    <source>
        <dbReference type="EMBL" id="TDS75801.1"/>
    </source>
</evidence>
<dbReference type="EMBL" id="SOAM01000003">
    <property type="protein sequence ID" value="TDS75801.1"/>
    <property type="molecule type" value="Genomic_DNA"/>
</dbReference>
<proteinExistence type="predicted"/>
<feature type="transmembrane region" description="Helical" evidence="1">
    <location>
        <begin position="12"/>
        <end position="35"/>
    </location>
</feature>
<feature type="transmembrane region" description="Helical" evidence="1">
    <location>
        <begin position="47"/>
        <end position="66"/>
    </location>
</feature>
<dbReference type="Pfam" id="PF14342">
    <property type="entry name" value="DUF4396"/>
    <property type="match status" value="1"/>
</dbReference>
<keyword evidence="1" id="KW-0472">Membrane</keyword>
<organism evidence="3 4">
    <name type="scientific">Amnibacterium kyonggiense</name>
    <dbReference type="NCBI Taxonomy" id="595671"/>
    <lineage>
        <taxon>Bacteria</taxon>
        <taxon>Bacillati</taxon>
        <taxon>Actinomycetota</taxon>
        <taxon>Actinomycetes</taxon>
        <taxon>Micrococcales</taxon>
        <taxon>Microbacteriaceae</taxon>
        <taxon>Amnibacterium</taxon>
    </lineage>
</organism>